<keyword evidence="3" id="KW-1185">Reference proteome</keyword>
<comment type="caution">
    <text evidence="2">The sequence shown here is derived from an EMBL/GenBank/DDBJ whole genome shotgun (WGS) entry which is preliminary data.</text>
</comment>
<dbReference type="Proteomes" id="UP001159364">
    <property type="component" value="Linkage Group LG02"/>
</dbReference>
<dbReference type="EMBL" id="JAIWQS010000002">
    <property type="protein sequence ID" value="KAJ8773203.1"/>
    <property type="molecule type" value="Genomic_DNA"/>
</dbReference>
<feature type="region of interest" description="Disordered" evidence="1">
    <location>
        <begin position="15"/>
        <end position="62"/>
    </location>
</feature>
<proteinExistence type="predicted"/>
<organism evidence="2 3">
    <name type="scientific">Erythroxylum novogranatense</name>
    <dbReference type="NCBI Taxonomy" id="1862640"/>
    <lineage>
        <taxon>Eukaryota</taxon>
        <taxon>Viridiplantae</taxon>
        <taxon>Streptophyta</taxon>
        <taxon>Embryophyta</taxon>
        <taxon>Tracheophyta</taxon>
        <taxon>Spermatophyta</taxon>
        <taxon>Magnoliopsida</taxon>
        <taxon>eudicotyledons</taxon>
        <taxon>Gunneridae</taxon>
        <taxon>Pentapetalae</taxon>
        <taxon>rosids</taxon>
        <taxon>fabids</taxon>
        <taxon>Malpighiales</taxon>
        <taxon>Erythroxylaceae</taxon>
        <taxon>Erythroxylum</taxon>
    </lineage>
</organism>
<dbReference type="AlphaFoldDB" id="A0AAV8U1Y7"/>
<reference evidence="2 3" key="1">
    <citation type="submission" date="2021-09" db="EMBL/GenBank/DDBJ databases">
        <title>Genomic insights and catalytic innovation underlie evolution of tropane alkaloids biosynthesis.</title>
        <authorList>
            <person name="Wang Y.-J."/>
            <person name="Tian T."/>
            <person name="Huang J.-P."/>
            <person name="Huang S.-X."/>
        </authorList>
    </citation>
    <scope>NUCLEOTIDE SEQUENCE [LARGE SCALE GENOMIC DNA]</scope>
    <source>
        <strain evidence="2">KIB-2018</strain>
        <tissue evidence="2">Leaf</tissue>
    </source>
</reference>
<gene>
    <name evidence="2" type="ORF">K2173_028380</name>
</gene>
<evidence type="ECO:0000256" key="1">
    <source>
        <dbReference type="SAM" id="MobiDB-lite"/>
    </source>
</evidence>
<accession>A0AAV8U1Y7</accession>
<evidence type="ECO:0000313" key="2">
    <source>
        <dbReference type="EMBL" id="KAJ8773203.1"/>
    </source>
</evidence>
<protein>
    <submittedName>
        <fullName evidence="2">Uncharacterized protein</fullName>
    </submittedName>
</protein>
<evidence type="ECO:0000313" key="3">
    <source>
        <dbReference type="Proteomes" id="UP001159364"/>
    </source>
</evidence>
<name>A0AAV8U1Y7_9ROSI</name>
<sequence length="62" mass="6675">MTRVLYSFGARKARKLFPPAKEKSHRNIQQAESTDDNSSKGVDDVAGSGGTHSTTSLLSQPL</sequence>